<dbReference type="AlphaFoldDB" id="A0A895XIQ3"/>
<reference evidence="2" key="1">
    <citation type="submission" date="2021-02" db="EMBL/GenBank/DDBJ databases">
        <title>Natronoglycomyces albus gen. nov., sp. nov, a haloalkaliphilic actinobacterium from a soda solonchak soil.</title>
        <authorList>
            <person name="Sorokin D.Y."/>
            <person name="Khijniak T.V."/>
            <person name="Zakharycheva A.P."/>
            <person name="Boueva O.V."/>
            <person name="Ariskina E.V."/>
            <person name="Hahnke R.L."/>
            <person name="Bunk B."/>
            <person name="Sproer C."/>
            <person name="Schumann P."/>
            <person name="Evtushenko L.I."/>
            <person name="Kublanov I.V."/>
        </authorList>
    </citation>
    <scope>NUCLEOTIDE SEQUENCE</scope>
    <source>
        <strain evidence="2">DSM 106290</strain>
    </source>
</reference>
<dbReference type="PANTHER" id="PTHR47691:SF3">
    <property type="entry name" value="HTH-TYPE TRANSCRIPTIONAL REGULATOR RV0890C-RELATED"/>
    <property type="match status" value="1"/>
</dbReference>
<dbReference type="KEGG" id="nav:JQS30_01770"/>
<keyword evidence="3" id="KW-1185">Reference proteome</keyword>
<evidence type="ECO:0000313" key="3">
    <source>
        <dbReference type="Proteomes" id="UP000662939"/>
    </source>
</evidence>
<dbReference type="Gene3D" id="1.25.40.10">
    <property type="entry name" value="Tetratricopeptide repeat domain"/>
    <property type="match status" value="1"/>
</dbReference>
<feature type="region of interest" description="Disordered" evidence="1">
    <location>
        <begin position="39"/>
        <end position="62"/>
    </location>
</feature>
<dbReference type="PANTHER" id="PTHR47691">
    <property type="entry name" value="REGULATOR-RELATED"/>
    <property type="match status" value="1"/>
</dbReference>
<proteinExistence type="predicted"/>
<organism evidence="2 3">
    <name type="scientific">Natronoglycomyces albus</name>
    <dbReference type="NCBI Taxonomy" id="2811108"/>
    <lineage>
        <taxon>Bacteria</taxon>
        <taxon>Bacillati</taxon>
        <taxon>Actinomycetota</taxon>
        <taxon>Actinomycetes</taxon>
        <taxon>Glycomycetales</taxon>
        <taxon>Glycomycetaceae</taxon>
        <taxon>Natronoglycomyces</taxon>
    </lineage>
</organism>
<dbReference type="SUPFAM" id="SSF48452">
    <property type="entry name" value="TPR-like"/>
    <property type="match status" value="1"/>
</dbReference>
<gene>
    <name evidence="2" type="ORF">JQS30_01770</name>
</gene>
<protein>
    <recommendedName>
        <fullName evidence="4">NB-ARC domain-containing protein</fullName>
    </recommendedName>
</protein>
<name>A0A895XIQ3_9ACTN</name>
<evidence type="ECO:0000256" key="1">
    <source>
        <dbReference type="SAM" id="MobiDB-lite"/>
    </source>
</evidence>
<dbReference type="InterPro" id="IPR027417">
    <property type="entry name" value="P-loop_NTPase"/>
</dbReference>
<evidence type="ECO:0000313" key="2">
    <source>
        <dbReference type="EMBL" id="QSB05681.1"/>
    </source>
</evidence>
<dbReference type="SUPFAM" id="SSF52540">
    <property type="entry name" value="P-loop containing nucleoside triphosphate hydrolases"/>
    <property type="match status" value="1"/>
</dbReference>
<dbReference type="Gene3D" id="3.40.50.300">
    <property type="entry name" value="P-loop containing nucleotide triphosphate hydrolases"/>
    <property type="match status" value="1"/>
</dbReference>
<dbReference type="RefSeq" id="WP_213171693.1">
    <property type="nucleotide sequence ID" value="NZ_CP070496.1"/>
</dbReference>
<sequence length="698" mass="77040">MSKRDREGAEHIQMEFGGTADKVVQAARVDTMHVTVNAHLGAGQSGGNGDQSPPTRPSEVAPPPRMFFARHDVLRNLSVLVDSDGAALILIHGWKGIGKSAVVSQWLVHNAQRFPDGERYINLADYHQNGGIAQALRDLLRRLSIDDDALRGPLSDLISRYRCHFADKHGVIVVDNVTAIEQAEQFLTNNPGLLVVAISRKELASLECEPVRVEAFTEAEGLAFLKTSGLENRVEAEPGPTAELLRLCGGFPRHIHRVAAQLKHRGSLRIADFVTELRLQSEPMLAVFDDAYAELSAPAAHLYRLLSVFPGHRVDNGAMCAATGFDEGTVVQLLEELRTWGLVTETGPGLHEIDEAVARHAKACADRDASAQTMRDALLGCLRHYSLLAAYADETIMGDRLRVSPKPPARSQPLFPNQGAAQEWMRKNRALLAALVRQANEAGLYELCWALADNMWAHYTNEKRPLEAASIYHLAAASARATPDYAALSRMLGLEAKSLTDAGEYDAALTIANEAEQVAPPEETPMGARLRSSAIEFQGRAQHKGGYLTSAQDSYQRALAMAPRPRSRGLLHRFLAQAHRQRDETELALSECDRSIACFKQAQDVRNLAISTLEKARLLRASGHKTEAISEFRHAQLLLAQTAAHYYESQAWHEISQLTEGQERIDALWQQLRLLRLISDPAQNEIAQLLRQHEPDAR</sequence>
<dbReference type="Proteomes" id="UP000662939">
    <property type="component" value="Chromosome"/>
</dbReference>
<dbReference type="InterPro" id="IPR011990">
    <property type="entry name" value="TPR-like_helical_dom_sf"/>
</dbReference>
<accession>A0A895XIQ3</accession>
<evidence type="ECO:0008006" key="4">
    <source>
        <dbReference type="Google" id="ProtNLM"/>
    </source>
</evidence>
<dbReference type="EMBL" id="CP070496">
    <property type="protein sequence ID" value="QSB05681.1"/>
    <property type="molecule type" value="Genomic_DNA"/>
</dbReference>